<keyword evidence="4" id="KW-0716">Sensory transduction</keyword>
<dbReference type="GO" id="GO:0009416">
    <property type="term" value="P:response to light stimulus"/>
    <property type="evidence" value="ECO:0007669"/>
    <property type="project" value="UniProtKB-ARBA"/>
</dbReference>
<dbReference type="Pfam" id="PF03607">
    <property type="entry name" value="DCX"/>
    <property type="match status" value="2"/>
</dbReference>
<feature type="domain" description="PLAT" evidence="15">
    <location>
        <begin position="2700"/>
        <end position="2818"/>
    </location>
</feature>
<keyword evidence="7" id="KW-0969">Cilium</keyword>
<evidence type="ECO:0000256" key="10">
    <source>
        <dbReference type="ARBA" id="ARBA00043933"/>
    </source>
</evidence>
<evidence type="ECO:0000256" key="3">
    <source>
        <dbReference type="ARBA" id="ARBA00022490"/>
    </source>
</evidence>
<evidence type="ECO:0000256" key="14">
    <source>
        <dbReference type="SAM" id="MobiDB-lite"/>
    </source>
</evidence>
<dbReference type="RefSeq" id="XP_034285674.1">
    <property type="nucleotide sequence ID" value="XM_034429783.1"/>
</dbReference>
<protein>
    <recommendedName>
        <fullName evidence="11">Oxygen-regulated protein 1</fullName>
    </recommendedName>
</protein>
<comment type="subcellular location">
    <subcellularLocation>
        <location evidence="2">Cell projection</location>
        <location evidence="2">Cilium</location>
        <location evidence="2">Photoreceptor outer segment</location>
    </subcellularLocation>
    <subcellularLocation>
        <location evidence="1">Cytoplasm</location>
        <location evidence="1">Cytoskeleton</location>
        <location evidence="1">Cilium axoneme</location>
    </subcellularLocation>
</comment>
<dbReference type="FunFam" id="3.10.20.230:FF:000007">
    <property type="entry name" value="Oxygen-regulated protein 1"/>
    <property type="match status" value="1"/>
</dbReference>
<dbReference type="Gene3D" id="2.60.60.20">
    <property type="entry name" value="PLAT/LH2 domain"/>
    <property type="match status" value="11"/>
</dbReference>
<dbReference type="FunFam" id="3.10.20.230:FF:000006">
    <property type="entry name" value="Oxygen-regulated protein 1"/>
    <property type="match status" value="1"/>
</dbReference>
<dbReference type="InterPro" id="IPR036572">
    <property type="entry name" value="Doublecortin_dom_sf"/>
</dbReference>
<dbReference type="GO" id="GO:0030030">
    <property type="term" value="P:cell projection organization"/>
    <property type="evidence" value="ECO:0007669"/>
    <property type="project" value="UniProtKB-KW"/>
</dbReference>
<feature type="compositionally biased region" description="Low complexity" evidence="14">
    <location>
        <begin position="10"/>
        <end position="27"/>
    </location>
</feature>
<dbReference type="SUPFAM" id="SSF50353">
    <property type="entry name" value="Cytokine"/>
    <property type="match status" value="2"/>
</dbReference>
<organism evidence="17 20">
    <name type="scientific">Pantherophis guttatus</name>
    <name type="common">Corn snake</name>
    <name type="synonym">Elaphe guttata</name>
    <dbReference type="NCBI Taxonomy" id="94885"/>
    <lineage>
        <taxon>Eukaryota</taxon>
        <taxon>Metazoa</taxon>
        <taxon>Chordata</taxon>
        <taxon>Craniata</taxon>
        <taxon>Vertebrata</taxon>
        <taxon>Euteleostomi</taxon>
        <taxon>Lepidosauria</taxon>
        <taxon>Squamata</taxon>
        <taxon>Bifurcata</taxon>
        <taxon>Unidentata</taxon>
        <taxon>Episquamata</taxon>
        <taxon>Toxicofera</taxon>
        <taxon>Serpentes</taxon>
        <taxon>Colubroidea</taxon>
        <taxon>Colubridae</taxon>
        <taxon>Colubrinae</taxon>
        <taxon>Pantherophis</taxon>
    </lineage>
</organism>
<gene>
    <name evidence="18 19 20" type="primary">RP1</name>
</gene>
<feature type="domain" description="PLAT" evidence="15">
    <location>
        <begin position="274"/>
        <end position="390"/>
    </location>
</feature>
<dbReference type="OMA" id="MDVYQIK"/>
<dbReference type="PANTHER" id="PTHR45901">
    <property type="entry name" value="PROTEIN CBG12474"/>
    <property type="match status" value="1"/>
</dbReference>
<evidence type="ECO:0000313" key="20">
    <source>
        <dbReference type="RefSeq" id="XP_034285674.1"/>
    </source>
</evidence>
<feature type="domain" description="PLAT" evidence="15">
    <location>
        <begin position="1395"/>
        <end position="1513"/>
    </location>
</feature>
<feature type="domain" description="Doublecortin" evidence="16">
    <location>
        <begin position="37"/>
        <end position="119"/>
    </location>
</feature>
<dbReference type="InterPro" id="IPR008996">
    <property type="entry name" value="IL1/FGF"/>
</dbReference>
<comment type="function">
    <text evidence="10">Microtubule-associated protein regulating the stability and length of the microtubule-based axoneme of photoreceptors. Required for the differentiation of photoreceptor cells, it plays a role in the organization of the outer segment of rod and cone photoreceptors ensuring the correct orientation and higher-order stacking of outer segment disks along the photoreceptor axoneme.</text>
</comment>
<dbReference type="CDD" id="cd01756">
    <property type="entry name" value="PLAT_repeat"/>
    <property type="match status" value="6"/>
</dbReference>
<dbReference type="GO" id="GO:0001917">
    <property type="term" value="C:photoreceptor inner segment"/>
    <property type="evidence" value="ECO:0007669"/>
    <property type="project" value="UniProtKB-ARBA"/>
</dbReference>
<dbReference type="CDD" id="cd23312">
    <property type="entry name" value="beta-trefoil_FGF_RP1"/>
    <property type="match status" value="2"/>
</dbReference>
<proteinExistence type="predicted"/>
<dbReference type="GO" id="GO:0001750">
    <property type="term" value="C:photoreceptor outer segment"/>
    <property type="evidence" value="ECO:0007669"/>
    <property type="project" value="UniProtKB-SubCell"/>
</dbReference>
<evidence type="ECO:0000256" key="5">
    <source>
        <dbReference type="ARBA" id="ARBA00022737"/>
    </source>
</evidence>
<dbReference type="PROSITE" id="PS50095">
    <property type="entry name" value="PLAT"/>
    <property type="match status" value="13"/>
</dbReference>
<feature type="region of interest" description="Disordered" evidence="14">
    <location>
        <begin position="831"/>
        <end position="852"/>
    </location>
</feature>
<dbReference type="Pfam" id="PF01477">
    <property type="entry name" value="PLAT"/>
    <property type="match status" value="12"/>
</dbReference>
<dbReference type="Gene3D" id="2.40.180.10">
    <property type="entry name" value="Catalase core domain"/>
    <property type="match status" value="5"/>
</dbReference>
<evidence type="ECO:0000256" key="1">
    <source>
        <dbReference type="ARBA" id="ARBA00004430"/>
    </source>
</evidence>
<comment type="caution">
    <text evidence="13">Lacks conserved residue(s) required for the propagation of feature annotation.</text>
</comment>
<sequence>MSKTSSISNSVIQPPSSQSEQSLSVRPSNVIEPSVAKRICFYKSGDPQFNGIKMVVNSRSFRSFDALLDNLSKKVPLPFGVRNITTPRGVHNINNLEDLEDGKSYICSQQKKIKPINLEVARRKPLPWQISRPISARRKAVQLTRESKGSMFQRDSTIRLSTPKKLLVFRNGNAKIRCTVVLSKKNTQNFEAFLDHISELMQYSVLKLYTTDGRKVSNLQGLILCSGAVVAAGREPFKAGNYDPRRYSLPARLPGVSSRVHPQANLKSESRKTMKWKVVIFTSDQPSSGTSSQVYITLYGEQGNSGAVFLYGEDKKVFERGSTDTFMIHTEDLGDLYKIRIGHNNSGETPAWHCKELQLQNLVTGEKYDFSVEKWLTQAQDEGEISQELPVLHQGQPILPVATYKVHVVTGDLWNAGTEADVYIAINGEKGDTGCRQLHRSMKSQKHMKGQTDTFSLEAVHLGHLYKIVIGHNGLGSGNGWFLEKIVVQDPITNSDYIFLCYRWLDQGEDDGKIVRELYVIDNYTIARKQELEIKRKNMWAAEKWKFQKGNILQFYNKMTHGFIHLKQGGVVDAVGDKKDKYGLFEVAAKKGSLCVFRSHPNPQLALALAHGSVTGMNYGDNHCELQVHVQPNHCTILESSQNPGQMISFNLQGTVADDNTGYAGLTKEFVVHVKGIFHNSAIILLATSYCQFLCLRSDGSCSGAGNQSDDSSWKVHKISSGICMFENAKHPKMYLRIKDGQCNGMGKGDVDCHFKVQKNLETGSVSLESARNRGIYFGLLPNGETKPLVDTGESNVLFYPQVVKFGRKKPMETSATLAQQEEVFRESKQQFAGTQDLVSGRQPNPPPSEEMMTIQNEKSPFPSEDKWKVFILTGNSGTQANVTLWIYGDEGSVGPIILGNDNREQLFLPRTEDAFQVEMKDIGNIYKIRIGHDGSSQYADWMLEKVTLQHLKTGRILKFPTNKWLSWNEGNGNTVCELSVAENGRSLYPIVSYQIYVSTGHLEHAETTSSIYLCIYGERGDSGLRLLAKSDQPIKFQRGMIDMFEIQAVSLGNLQKVLLCCKSDNQLQDWYCDKIIIRESGKNSENIFICERWLPYMSQGIIHSEIELFVQEMQINHQLKMQEEENGEDWKITIVTGGFETAGTTATVSLYVYGDNKASGPLILGSGKHQLFNPNSTDTFQINLKNIGEPYKIRIGHDNSGTNPSWYLNEIRFQKMNLPSEQEIYFPVNCWLSEDQGDGDTWREIPIRRPKKELLPLVVYEINVYTGTQPGAETNSNVHITIFGNQGDSGKRKLQKSSTNKVTFQRGQTDVFSVTAVSLGVLHKIVIGHDGIGPGSGWFLQKIVIRFQEEAESKEEVIEFLCNRWLDEYQDDGKTERELTARKNSNASMAYPRGQWRVVVKTDHDSPEPRTSKRTLVIYGSKGKSDDLLLSSQSLGYVCFQPGATDEFIIESRDVGDVYKIRLNCDDLVDFEGWHLKSLQMEELHASQEVNFDCNCWFSLSQECKDMVKEFPVVNENHKTLSVYKYIVSVHTGDLWGSETFANIYITVYGERGDTGIRKLQDSLIKGEKFQRNKVDSFLIEAVSLSHLKKIVVGHDGEGYGAGIYLKMVTIKKSENSDKEWMFPCWNWLDTNMGICDTVCEIKTIGKRRVSSSRYSPINQQIPGLWIMNITGSDINAETDPMHFTFNVYGDKGHKKLALQLLGKTTQIKDELTNVGSLFKIQISSDHAQLKESWHMDMLHMKHTDTKQEMWLNFDYWFKPNEDICVELPAFFADQDPLPVVEYSIHVHTGDRKKAGASGNAYFCICGDRGDSGKRWLNNSKTGPITFGRGQMDVYHIKGVHLGKLNQVIVGFKGLNKDDWFLEKIVIEETNYLFTTYTFVHNNWLHQQSKKDFTEALIPLQEMTEKSGPMKGFETKSQGQWRLWIDFVHVPEKMPEIKILAYGTNGVSFAQRVQHFKNEPFLLSIGDIGQITKLSFLSSCSNLNKGIKLHKVRMKDLDTKEELGFHPLNRWLFEEDGSGTVTELAVVRPNEAPLKEITYSISVYTGTLPASETDANIFITLLGKNGDSYKRQLKHSKSCPQFEKGQISIFAIQAIDLGMLSSVLVEHNNSGYGAGWYLDQILIEELGKSDSQYVFSCQRWLDSGVGDGKMKQELRLLGKTNKESLTKDVHGSWDVTVITREMSDNYGNSKLILTVCDDKGTSAAVFIPKGSFKRAKTYKTSLELDKKFNKICKIRLEVEDSDRETWHCHEVKLQNKKSKETLEIPCCRDFPDNKGCTVAEFPILITGTRFLTVKQYILYISTDSSPKSGTDSDVYVTLKGTMGDTGRRKLFRNEQGCFSEGKVDVFPIKAVDIGTLCQLIVEKGKGSAWHLQKVMVKEPQCEGKETLFMTQTWLKDTTEKKKYASLTLNATEVLDKGSTTASLLSSQNMKSDGLWKISCTTCREDSSKAFEESWENITKLIWVFYGNSGKSEPISLTTKTGIQADDKLMFDVYFPSDLGTLYKVKIGVHLLGENIWQLFHHFKIQNTVTLDTFSLSLNETFPLLNGDQWLEFPIEWPLRKALSVITYDIKIFCSDIVSKISMVPISLNVYGTNGDTEDRRLLLSPSSTIEKGEIGESFTGHIDAVDLGKLHKIVLLIGSTSSCKLAIKALHLKENLKQEPVYIFEVNETFHLDIDKPEIRREIPLSLVTKEENGPENLTEHIIKVYTGDKRGAGTDANVHIILFGDMDTSHLIQLKTSLDHRDPFEKGKSDTFKIKTKNIGRLQKIEIGHDGKGFASGWFLEKVEITDMSTNEFYSFRCNRWLAKDEDDGLTVVQLYI</sequence>
<comment type="subunit">
    <text evidence="12">Interacts (via the doublecortin domains) with microtubules. Interacts with RP1L1. Interacts with MAK.</text>
</comment>
<evidence type="ECO:0000256" key="7">
    <source>
        <dbReference type="ARBA" id="ARBA00023069"/>
    </source>
</evidence>
<keyword evidence="3" id="KW-0963">Cytoplasm</keyword>
<feature type="domain" description="PLAT" evidence="15">
    <location>
        <begin position="1525"/>
        <end position="1644"/>
    </location>
</feature>
<keyword evidence="5" id="KW-0677">Repeat</keyword>
<feature type="domain" description="PLAT" evidence="15">
    <location>
        <begin position="2038"/>
        <end position="2156"/>
    </location>
</feature>
<feature type="domain" description="PLAT" evidence="15">
    <location>
        <begin position="1259"/>
        <end position="1381"/>
    </location>
</feature>
<feature type="domain" description="PLAT" evidence="15">
    <location>
        <begin position="402"/>
        <end position="519"/>
    </location>
</feature>
<feature type="domain" description="PLAT" evidence="15">
    <location>
        <begin position="866"/>
        <end position="980"/>
    </location>
</feature>
<dbReference type="CTD" id="6101"/>
<evidence type="ECO:0000256" key="8">
    <source>
        <dbReference type="ARBA" id="ARBA00023212"/>
    </source>
</evidence>
<keyword evidence="9" id="KW-0966">Cell projection</keyword>
<evidence type="ECO:0000256" key="6">
    <source>
        <dbReference type="ARBA" id="ARBA00022794"/>
    </source>
</evidence>
<evidence type="ECO:0000313" key="19">
    <source>
        <dbReference type="RefSeq" id="XP_034285673.1"/>
    </source>
</evidence>
<evidence type="ECO:0000256" key="11">
    <source>
        <dbReference type="ARBA" id="ARBA00044186"/>
    </source>
</evidence>
<evidence type="ECO:0000313" key="18">
    <source>
        <dbReference type="RefSeq" id="XP_034285672.1"/>
    </source>
</evidence>
<dbReference type="PROSITE" id="PS50309">
    <property type="entry name" value="DC"/>
    <property type="match status" value="2"/>
</dbReference>
<feature type="domain" description="PLAT" evidence="15">
    <location>
        <begin position="1782"/>
        <end position="1900"/>
    </location>
</feature>
<evidence type="ECO:0000313" key="17">
    <source>
        <dbReference type="Proteomes" id="UP001652622"/>
    </source>
</evidence>
<dbReference type="GO" id="GO:0035556">
    <property type="term" value="P:intracellular signal transduction"/>
    <property type="evidence" value="ECO:0007669"/>
    <property type="project" value="InterPro"/>
</dbReference>
<dbReference type="RefSeq" id="XP_034285672.1">
    <property type="nucleotide sequence ID" value="XM_034429781.1"/>
</dbReference>
<evidence type="ECO:0000256" key="13">
    <source>
        <dbReference type="PROSITE-ProRule" id="PRU00152"/>
    </source>
</evidence>
<dbReference type="KEGG" id="pgut:117672798"/>
<evidence type="ECO:0000256" key="12">
    <source>
        <dbReference type="ARBA" id="ARBA00046756"/>
    </source>
</evidence>
<dbReference type="Gene3D" id="3.10.20.230">
    <property type="entry name" value="Doublecortin domain"/>
    <property type="match status" value="2"/>
</dbReference>
<dbReference type="InterPro" id="IPR052970">
    <property type="entry name" value="Inner_ear_hair_cell_LOXHD"/>
</dbReference>
<evidence type="ECO:0000259" key="15">
    <source>
        <dbReference type="PROSITE" id="PS50095"/>
    </source>
</evidence>
<feature type="domain" description="PLAT" evidence="15">
    <location>
        <begin position="992"/>
        <end position="1109"/>
    </location>
</feature>
<keyword evidence="6" id="KW-0970">Cilium biogenesis/degradation</keyword>
<dbReference type="Proteomes" id="UP001652622">
    <property type="component" value="Unplaced"/>
</dbReference>
<feature type="region of interest" description="Disordered" evidence="14">
    <location>
        <begin position="1"/>
        <end position="27"/>
    </location>
</feature>
<evidence type="ECO:0000256" key="4">
    <source>
        <dbReference type="ARBA" id="ARBA00022606"/>
    </source>
</evidence>
<feature type="domain" description="PLAT" evidence="15">
    <location>
        <begin position="1129"/>
        <end position="1247"/>
    </location>
</feature>
<evidence type="ECO:0000256" key="2">
    <source>
        <dbReference type="ARBA" id="ARBA00004504"/>
    </source>
</evidence>
<evidence type="ECO:0000259" key="16">
    <source>
        <dbReference type="PROSITE" id="PS50309"/>
    </source>
</evidence>
<dbReference type="SUPFAM" id="SSF89837">
    <property type="entry name" value="Doublecortin (DC)"/>
    <property type="match status" value="2"/>
</dbReference>
<dbReference type="SUPFAM" id="SSF49723">
    <property type="entry name" value="Lipase/lipooxygenase domain (PLAT/LH2 domain)"/>
    <property type="match status" value="14"/>
</dbReference>
<dbReference type="GO" id="GO:0005930">
    <property type="term" value="C:axoneme"/>
    <property type="evidence" value="ECO:0007669"/>
    <property type="project" value="UniProtKB-SubCell"/>
</dbReference>
<feature type="domain" description="Doublecortin" evidence="16">
    <location>
        <begin position="164"/>
        <end position="243"/>
    </location>
</feature>
<dbReference type="InterPro" id="IPR036392">
    <property type="entry name" value="PLAT/LH2_dom_sf"/>
</dbReference>
<dbReference type="CDD" id="cd17145">
    <property type="entry name" value="DCX1_RP1"/>
    <property type="match status" value="1"/>
</dbReference>
<dbReference type="PANTHER" id="PTHR45901:SF7">
    <property type="entry name" value="OXYGEN-REGULATED PROTEIN 1"/>
    <property type="match status" value="1"/>
</dbReference>
<feature type="domain" description="PLAT" evidence="15">
    <location>
        <begin position="2566"/>
        <end position="2685"/>
    </location>
</feature>
<keyword evidence="8" id="KW-0206">Cytoskeleton</keyword>
<dbReference type="Gene3D" id="2.80.10.50">
    <property type="match status" value="2"/>
</dbReference>
<feature type="domain" description="PLAT" evidence="15">
    <location>
        <begin position="2295"/>
        <end position="2409"/>
    </location>
</feature>
<evidence type="ECO:0000256" key="9">
    <source>
        <dbReference type="ARBA" id="ARBA00023273"/>
    </source>
</evidence>
<accession>A0A6P9CRJ9</accession>
<reference evidence="18 19" key="1">
    <citation type="submission" date="2025-04" db="UniProtKB">
        <authorList>
            <consortium name="RefSeq"/>
        </authorList>
    </citation>
    <scope>IDENTIFICATION</scope>
    <source>
        <tissue evidence="18 19">Blood</tissue>
    </source>
</reference>
<keyword evidence="17" id="KW-1185">Reference proteome</keyword>
<dbReference type="InterPro" id="IPR003533">
    <property type="entry name" value="Doublecortin_dom"/>
</dbReference>
<name>A0A6P9CRJ9_PANGU</name>
<dbReference type="RefSeq" id="XP_034285673.1">
    <property type="nucleotide sequence ID" value="XM_034429782.1"/>
</dbReference>
<dbReference type="GeneID" id="117672798"/>
<dbReference type="SMART" id="SM00308">
    <property type="entry name" value="LH2"/>
    <property type="match status" value="8"/>
</dbReference>
<dbReference type="SMART" id="SM00537">
    <property type="entry name" value="DCX"/>
    <property type="match status" value="2"/>
</dbReference>
<dbReference type="InterPro" id="IPR001024">
    <property type="entry name" value="PLAT/LH2_dom"/>
</dbReference>
<dbReference type="GO" id="GO:0032391">
    <property type="term" value="C:photoreceptor connecting cilium"/>
    <property type="evidence" value="ECO:0007669"/>
    <property type="project" value="UniProtKB-ARBA"/>
</dbReference>